<proteinExistence type="inferred from homology"/>
<name>A0A7Y2M2Q7_9MICO</name>
<comment type="similarity">
    <text evidence="1">Belongs to the LDH2/MDH2 oxidoreductase family.</text>
</comment>
<evidence type="ECO:0000256" key="2">
    <source>
        <dbReference type="ARBA" id="ARBA00023002"/>
    </source>
</evidence>
<keyword evidence="2" id="KW-0560">Oxidoreductase</keyword>
<sequence>MHRFPIDDVTALVEDVLVAAGADRGHAAVAAERIVEADVRGIPSHGVVRVPAYIRRIEAGGYNLRPAIRVERETPATALLDGDNGLGHVIVTRAMGIAVEKARSTGVGWVSVRRSNHAGAGGIYASMALQHDMIGVYMAVGNAPHMAPWGGLDALMSTNPLAVAIPAGQEPPIVFDMATTVASYGRVKLAARRGESIPEGWMIDRSGAPVTDPRRSAGALLQPMGGYKGFGLNLVIASLAGVLGGAASGSDIVDFNKDDKSPTNTGQAVLVIRPDTIRPLDEFRREMDERIRELTRSVPAPGGEGVRIPGSRLPKRRADAVAHGVEIAADVVDELVSLAARLGADRTPLNAQTATAGIDMDGRER</sequence>
<dbReference type="SUPFAM" id="SSF89733">
    <property type="entry name" value="L-sulfolactate dehydrogenase-like"/>
    <property type="match status" value="1"/>
</dbReference>
<keyword evidence="4" id="KW-1185">Reference proteome</keyword>
<comment type="caution">
    <text evidence="3">The sequence shown here is derived from an EMBL/GenBank/DDBJ whole genome shotgun (WGS) entry which is preliminary data.</text>
</comment>
<dbReference type="InterPro" id="IPR043143">
    <property type="entry name" value="Mal/L-sulf/L-lact_DH-like_NADP"/>
</dbReference>
<evidence type="ECO:0000313" key="3">
    <source>
        <dbReference type="EMBL" id="NNH04704.1"/>
    </source>
</evidence>
<dbReference type="InterPro" id="IPR003767">
    <property type="entry name" value="Malate/L-lactate_DH-like"/>
</dbReference>
<gene>
    <name evidence="3" type="ORF">HLA99_12700</name>
</gene>
<accession>A0A7Y2M2Q7</accession>
<dbReference type="Proteomes" id="UP000543598">
    <property type="component" value="Unassembled WGS sequence"/>
</dbReference>
<dbReference type="Gene3D" id="3.30.1370.60">
    <property type="entry name" value="Hypothetical oxidoreductase yiak, domain 2"/>
    <property type="match status" value="1"/>
</dbReference>
<reference evidence="3 4" key="1">
    <citation type="submission" date="2020-05" db="EMBL/GenBank/DDBJ databases">
        <title>MicrobeNet Type strains.</title>
        <authorList>
            <person name="Nicholson A.C."/>
        </authorList>
    </citation>
    <scope>NUCLEOTIDE SEQUENCE [LARGE SCALE GENOMIC DNA]</scope>
    <source>
        <strain evidence="3 4">JCM 14282</strain>
    </source>
</reference>
<dbReference type="GO" id="GO:0016491">
    <property type="term" value="F:oxidoreductase activity"/>
    <property type="evidence" value="ECO:0007669"/>
    <property type="project" value="UniProtKB-KW"/>
</dbReference>
<evidence type="ECO:0000313" key="4">
    <source>
        <dbReference type="Proteomes" id="UP000543598"/>
    </source>
</evidence>
<protein>
    <submittedName>
        <fullName evidence="3">Ldh family oxidoreductase</fullName>
    </submittedName>
</protein>
<dbReference type="PANTHER" id="PTHR11091">
    <property type="entry name" value="OXIDOREDUCTASE-RELATED"/>
    <property type="match status" value="1"/>
</dbReference>
<dbReference type="AlphaFoldDB" id="A0A7Y2M2Q7"/>
<dbReference type="PANTHER" id="PTHR11091:SF0">
    <property type="entry name" value="MALATE DEHYDROGENASE"/>
    <property type="match status" value="1"/>
</dbReference>
<dbReference type="InterPro" id="IPR043144">
    <property type="entry name" value="Mal/L-sulf/L-lact_DH-like_ah"/>
</dbReference>
<dbReference type="EMBL" id="JABEMB010000021">
    <property type="protein sequence ID" value="NNH04704.1"/>
    <property type="molecule type" value="Genomic_DNA"/>
</dbReference>
<dbReference type="InterPro" id="IPR036111">
    <property type="entry name" value="Mal/L-sulfo/L-lacto_DH-like_sf"/>
</dbReference>
<dbReference type="Gene3D" id="1.10.1530.10">
    <property type="match status" value="1"/>
</dbReference>
<organism evidence="3 4">
    <name type="scientific">Microbacterium ulmi</name>
    <dbReference type="NCBI Taxonomy" id="179095"/>
    <lineage>
        <taxon>Bacteria</taxon>
        <taxon>Bacillati</taxon>
        <taxon>Actinomycetota</taxon>
        <taxon>Actinomycetes</taxon>
        <taxon>Micrococcales</taxon>
        <taxon>Microbacteriaceae</taxon>
        <taxon>Microbacterium</taxon>
    </lineage>
</organism>
<evidence type="ECO:0000256" key="1">
    <source>
        <dbReference type="ARBA" id="ARBA00006056"/>
    </source>
</evidence>
<dbReference type="Pfam" id="PF02615">
    <property type="entry name" value="Ldh_2"/>
    <property type="match status" value="1"/>
</dbReference>